<proteinExistence type="predicted"/>
<gene>
    <name evidence="1" type="ORF">Pan216_18330</name>
</gene>
<evidence type="ECO:0000313" key="2">
    <source>
        <dbReference type="Proteomes" id="UP000317093"/>
    </source>
</evidence>
<dbReference type="KEGG" id="knv:Pan216_18330"/>
<protein>
    <submittedName>
        <fullName evidence="1">Uncharacterized protein</fullName>
    </submittedName>
</protein>
<dbReference type="Proteomes" id="UP000317093">
    <property type="component" value="Chromosome"/>
</dbReference>
<name>A0A518B1X0_9BACT</name>
<sequence>MEAEKAVGVRERSDIGCSHFSQKRTPIESLESSLVRFRYDLRIHVRGPAMVVAKGLDSESMPLTFSDGIDRGI</sequence>
<dbReference type="EMBL" id="CP036279">
    <property type="protein sequence ID" value="QDU60980.1"/>
    <property type="molecule type" value="Genomic_DNA"/>
</dbReference>
<evidence type="ECO:0000313" key="1">
    <source>
        <dbReference type="EMBL" id="QDU60980.1"/>
    </source>
</evidence>
<accession>A0A518B1X0</accession>
<keyword evidence="2" id="KW-1185">Reference proteome</keyword>
<dbReference type="AlphaFoldDB" id="A0A518B1X0"/>
<organism evidence="1 2">
    <name type="scientific">Kolteria novifilia</name>
    <dbReference type="NCBI Taxonomy" id="2527975"/>
    <lineage>
        <taxon>Bacteria</taxon>
        <taxon>Pseudomonadati</taxon>
        <taxon>Planctomycetota</taxon>
        <taxon>Planctomycetia</taxon>
        <taxon>Kolteriales</taxon>
        <taxon>Kolteriaceae</taxon>
        <taxon>Kolteria</taxon>
    </lineage>
</organism>
<reference evidence="1 2" key="1">
    <citation type="submission" date="2019-02" db="EMBL/GenBank/DDBJ databases">
        <title>Deep-cultivation of Planctomycetes and their phenomic and genomic characterization uncovers novel biology.</title>
        <authorList>
            <person name="Wiegand S."/>
            <person name="Jogler M."/>
            <person name="Boedeker C."/>
            <person name="Pinto D."/>
            <person name="Vollmers J."/>
            <person name="Rivas-Marin E."/>
            <person name="Kohn T."/>
            <person name="Peeters S.H."/>
            <person name="Heuer A."/>
            <person name="Rast P."/>
            <person name="Oberbeckmann S."/>
            <person name="Bunk B."/>
            <person name="Jeske O."/>
            <person name="Meyerdierks A."/>
            <person name="Storesund J.E."/>
            <person name="Kallscheuer N."/>
            <person name="Luecker S."/>
            <person name="Lage O.M."/>
            <person name="Pohl T."/>
            <person name="Merkel B.J."/>
            <person name="Hornburger P."/>
            <person name="Mueller R.-W."/>
            <person name="Bruemmer F."/>
            <person name="Labrenz M."/>
            <person name="Spormann A.M."/>
            <person name="Op den Camp H."/>
            <person name="Overmann J."/>
            <person name="Amann R."/>
            <person name="Jetten M.S.M."/>
            <person name="Mascher T."/>
            <person name="Medema M.H."/>
            <person name="Devos D.P."/>
            <person name="Kaster A.-K."/>
            <person name="Ovreas L."/>
            <person name="Rohde M."/>
            <person name="Galperin M.Y."/>
            <person name="Jogler C."/>
        </authorList>
    </citation>
    <scope>NUCLEOTIDE SEQUENCE [LARGE SCALE GENOMIC DNA]</scope>
    <source>
        <strain evidence="1 2">Pan216</strain>
    </source>
</reference>